<feature type="region of interest" description="Disordered" evidence="1">
    <location>
        <begin position="1"/>
        <end position="47"/>
    </location>
</feature>
<dbReference type="AlphaFoldDB" id="A0AAE0D510"/>
<evidence type="ECO:0000256" key="1">
    <source>
        <dbReference type="SAM" id="MobiDB-lite"/>
    </source>
</evidence>
<evidence type="ECO:0000313" key="3">
    <source>
        <dbReference type="Proteomes" id="UP001281614"/>
    </source>
</evidence>
<accession>A0AAE0D510</accession>
<keyword evidence="3" id="KW-1185">Reference proteome</keyword>
<comment type="caution">
    <text evidence="2">The sequence shown here is derived from an EMBL/GenBank/DDBJ whole genome shotgun (WGS) entry which is preliminary data.</text>
</comment>
<organism evidence="2 3">
    <name type="scientific">Colletotrichum kahawae</name>
    <name type="common">Coffee berry disease fungus</name>
    <dbReference type="NCBI Taxonomy" id="34407"/>
    <lineage>
        <taxon>Eukaryota</taxon>
        <taxon>Fungi</taxon>
        <taxon>Dikarya</taxon>
        <taxon>Ascomycota</taxon>
        <taxon>Pezizomycotina</taxon>
        <taxon>Sordariomycetes</taxon>
        <taxon>Hypocreomycetidae</taxon>
        <taxon>Glomerellales</taxon>
        <taxon>Glomerellaceae</taxon>
        <taxon>Colletotrichum</taxon>
        <taxon>Colletotrichum gloeosporioides species complex</taxon>
    </lineage>
</organism>
<evidence type="ECO:0000313" key="2">
    <source>
        <dbReference type="EMBL" id="KAK2755200.1"/>
    </source>
</evidence>
<sequence>MEWGAGAARHVESVNAGNRPAYTALDDGPSPEGGMEASDGYRAATTTEIEQPVSLEGMESAAHRNFECLQQTLKRGQDIRN</sequence>
<protein>
    <submittedName>
        <fullName evidence="2">Uncharacterized protein</fullName>
    </submittedName>
</protein>
<proteinExistence type="predicted"/>
<dbReference type="EMBL" id="VYYT01000222">
    <property type="protein sequence ID" value="KAK2755200.1"/>
    <property type="molecule type" value="Genomic_DNA"/>
</dbReference>
<dbReference type="Proteomes" id="UP001281614">
    <property type="component" value="Unassembled WGS sequence"/>
</dbReference>
<name>A0AAE0D510_COLKA</name>
<reference evidence="2" key="1">
    <citation type="submission" date="2023-02" db="EMBL/GenBank/DDBJ databases">
        <title>Colletotrichum kahawae CIFC_Que2 genome sequencing and assembly.</title>
        <authorList>
            <person name="Baroncelli R."/>
        </authorList>
    </citation>
    <scope>NUCLEOTIDE SEQUENCE</scope>
    <source>
        <strain evidence="2">CIFC_Que2</strain>
    </source>
</reference>
<gene>
    <name evidence="2" type="ORF">CKAH01_01092</name>
</gene>